<evidence type="ECO:0000256" key="1">
    <source>
        <dbReference type="SAM" id="MobiDB-lite"/>
    </source>
</evidence>
<keyword evidence="4" id="KW-1185">Reference proteome</keyword>
<dbReference type="AlphaFoldDB" id="A0A366KCH2"/>
<feature type="transmembrane region" description="Helical" evidence="2">
    <location>
        <begin position="192"/>
        <end position="212"/>
    </location>
</feature>
<reference evidence="3 4" key="1">
    <citation type="submission" date="2017-10" db="EMBL/GenBank/DDBJ databases">
        <title>Bifidobacterium xylocopum sp. nov. and Bifidobacterium aemilianum sp. nov., from the carpenter bee (Xylocopa violacea) digestive tract.</title>
        <authorList>
            <person name="Alberoni D."/>
            <person name="Baffoni L."/>
            <person name="Di Gioia D."/>
            <person name="Gaggia F."/>
            <person name="Biavati B."/>
        </authorList>
    </citation>
    <scope>NUCLEOTIDE SEQUENCE [LARGE SCALE GENOMIC DNA]</scope>
    <source>
        <strain evidence="3 4">XV2</strain>
    </source>
</reference>
<feature type="compositionally biased region" description="Low complexity" evidence="1">
    <location>
        <begin position="482"/>
        <end position="504"/>
    </location>
</feature>
<gene>
    <name evidence="3" type="ORF">CRD59_07110</name>
</gene>
<evidence type="ECO:0000256" key="2">
    <source>
        <dbReference type="SAM" id="Phobius"/>
    </source>
</evidence>
<feature type="transmembrane region" description="Helical" evidence="2">
    <location>
        <begin position="268"/>
        <end position="286"/>
    </location>
</feature>
<comment type="caution">
    <text evidence="3">The sequence shown here is derived from an EMBL/GenBank/DDBJ whole genome shotgun (WGS) entry which is preliminary data.</text>
</comment>
<keyword evidence="2" id="KW-0812">Transmembrane</keyword>
<dbReference type="EMBL" id="PDCH01000020">
    <property type="protein sequence ID" value="RBP98813.1"/>
    <property type="molecule type" value="Genomic_DNA"/>
</dbReference>
<proteinExistence type="predicted"/>
<feature type="transmembrane region" description="Helical" evidence="2">
    <location>
        <begin position="159"/>
        <end position="180"/>
    </location>
</feature>
<keyword evidence="2" id="KW-1133">Transmembrane helix</keyword>
<keyword evidence="2" id="KW-0472">Membrane</keyword>
<evidence type="ECO:0000313" key="4">
    <source>
        <dbReference type="Proteomes" id="UP000252345"/>
    </source>
</evidence>
<organism evidence="3 4">
    <name type="scientific">Bifidobacterium xylocopae</name>
    <dbReference type="NCBI Taxonomy" id="2493119"/>
    <lineage>
        <taxon>Bacteria</taxon>
        <taxon>Bacillati</taxon>
        <taxon>Actinomycetota</taxon>
        <taxon>Actinomycetes</taxon>
        <taxon>Bifidobacteriales</taxon>
        <taxon>Bifidobacteriaceae</taxon>
        <taxon>Bifidobacterium</taxon>
    </lineage>
</organism>
<feature type="transmembrane region" description="Helical" evidence="2">
    <location>
        <begin position="340"/>
        <end position="361"/>
    </location>
</feature>
<dbReference type="OrthoDB" id="3694109at2"/>
<feature type="transmembrane region" description="Helical" evidence="2">
    <location>
        <begin position="116"/>
        <end position="139"/>
    </location>
</feature>
<dbReference type="Proteomes" id="UP000252345">
    <property type="component" value="Unassembled WGS sequence"/>
</dbReference>
<protein>
    <submittedName>
        <fullName evidence="3">Uncharacterized protein</fullName>
    </submittedName>
</protein>
<feature type="transmembrane region" description="Helical" evidence="2">
    <location>
        <begin position="306"/>
        <end position="328"/>
    </location>
</feature>
<accession>A0A366KCH2</accession>
<name>A0A366KCH2_9BIFI</name>
<evidence type="ECO:0000313" key="3">
    <source>
        <dbReference type="EMBL" id="RBP98813.1"/>
    </source>
</evidence>
<feature type="transmembrane region" description="Helical" evidence="2">
    <location>
        <begin position="238"/>
        <end position="261"/>
    </location>
</feature>
<feature type="transmembrane region" description="Helical" evidence="2">
    <location>
        <begin position="87"/>
        <end position="104"/>
    </location>
</feature>
<feature type="compositionally biased region" description="Low complexity" evidence="1">
    <location>
        <begin position="463"/>
        <end position="473"/>
    </location>
</feature>
<sequence length="514" mass="50220">MDWLNNIGDWISSHNPVDLVSSAIGKLIGGIFDILSSLVSDAVGSAVKDFATLWLNVPDPDFSGPGAQAMTPADTSGMLTILGYAKWVGYVVAAIALVGAWVEYARASRSGDDAGAIDKIVIVLLGVVGIGAATGLVSSVLQNGPTNLGGTAAKLQSHLWFYMLVVASISVISGFCRMMWRHEIGPGRDTLASLLRLIIVAGAGTTIVQLGFKVGDAFSTWLLDEASGKDFSKAVTNAFVFGTGLPGGAVMVLVLGIASLLCTLIQMILMIFRTGMAVVMTGVLPLSASATNTDWGMNWYHKSVGWLVAFVLYKPAASIIYATCFWMIGGGVFKPGKDSVAGVLVAFAFMVASILALPALMKMAVPVVAGMTSGSSGGGEVAAAIPTGAMMLSHGSSGSAGGGAPSGAAGAQGPSASGAASGAGGAAAGGGGAAAGAGAASAGAAAGPVGAAAGAAVEAGKKVAGAVQSAAGQDGSGGGPMPSGSESAPPAPAAGGPSANGAAQVGDSNSGGLI</sequence>
<dbReference type="RefSeq" id="WP_113853994.1">
    <property type="nucleotide sequence ID" value="NZ_PDCH01000020.1"/>
</dbReference>
<feature type="region of interest" description="Disordered" evidence="1">
    <location>
        <begin position="463"/>
        <end position="514"/>
    </location>
</feature>